<dbReference type="Gene3D" id="3.40.50.300">
    <property type="entry name" value="P-loop containing nucleotide triphosphate hydrolases"/>
    <property type="match status" value="1"/>
</dbReference>
<dbReference type="GO" id="GO:0016887">
    <property type="term" value="F:ATP hydrolysis activity"/>
    <property type="evidence" value="ECO:0007669"/>
    <property type="project" value="InterPro"/>
</dbReference>
<dbReference type="PANTHER" id="PTHR43581">
    <property type="entry name" value="ATP/GTP PHOSPHATASE"/>
    <property type="match status" value="1"/>
</dbReference>
<dbReference type="Proteomes" id="UP000531813">
    <property type="component" value="Unassembled WGS sequence"/>
</dbReference>
<dbReference type="InterPro" id="IPR051396">
    <property type="entry name" value="Bact_Antivir_Def_Nuclease"/>
</dbReference>
<dbReference type="AlphaFoldDB" id="A0A3A6S9I5"/>
<sequence length="534" mass="61466">MDAVELIFCKSINYFDYTSVNPKKTNYILISPSDDNFNDFGKITSVLIRAQFEDDKVEFRTKLAILDVKESNQELTLVEYFNKTNNNDTPIYPNDDILYFSQCQSLETYRYLHRCVGKEKSDIILTKINDLSTIRNKKKHLNKFRLFIKSKIFQTSLIRTSESYYAFKNSNFISGEIESQEIKNNELEFSIDIDDGESNRINLGFNFSYKKNHPRNIITIIGSNGNGKSRTLSNIAKMALSGSRSYGDRIEVNRILLFAPRHELRSFPSEHWKNPATYYRTFPTTRSYQTRSKKTTTETILDIVRSEETIAGRSRWEIFSQSLNGLTNHGEIYLKGSSPKKYYSLKFLNDQKDNNSLLGWGTIQEDLEPIRLIQGNEFKLSSGEISFLKIITNMTMHIENGSLLLIDEPETHLHPNFIALIMSALHKILTATGSYSIISTHSVYIVREVPQDQVIILERDEKNNVVQKTTGMTTLGANLGSLSSFIFGENSRSKLVNEIAKKVIREHRSFEEIEGLYRDSFSIEMLSLIRGMMK</sequence>
<comment type="caution">
    <text evidence="2">The sequence shown here is derived from an EMBL/GenBank/DDBJ whole genome shotgun (WGS) entry which is preliminary data.</text>
</comment>
<dbReference type="GO" id="GO:0005524">
    <property type="term" value="F:ATP binding"/>
    <property type="evidence" value="ECO:0007669"/>
    <property type="project" value="InterPro"/>
</dbReference>
<dbReference type="SUPFAM" id="SSF52540">
    <property type="entry name" value="P-loop containing nucleoside triphosphate hydrolases"/>
    <property type="match status" value="1"/>
</dbReference>
<dbReference type="EMBL" id="AASWIS010000025">
    <property type="protein sequence ID" value="EFH5894447.1"/>
    <property type="molecule type" value="Genomic_DNA"/>
</dbReference>
<reference evidence="2 3" key="1">
    <citation type="submission" date="2019-12" db="EMBL/GenBank/DDBJ databases">
        <authorList>
            <consortium name="GenomeTrakr network: Whole genome sequencing for foodborne pathogen traceback"/>
        </authorList>
    </citation>
    <scope>NUCLEOTIDE SEQUENCE [LARGE SCALE GENOMIC DNA]</scope>
    <source>
        <strain evidence="2 3">PSU-2243</strain>
    </source>
</reference>
<dbReference type="CDD" id="cd00267">
    <property type="entry name" value="ABC_ATPase"/>
    <property type="match status" value="1"/>
</dbReference>
<dbReference type="Pfam" id="PF13304">
    <property type="entry name" value="AAA_21"/>
    <property type="match status" value="1"/>
</dbReference>
<dbReference type="RefSeq" id="WP_032166698.1">
    <property type="nucleotide sequence ID" value="NZ_BLDZ01000044.1"/>
</dbReference>
<feature type="domain" description="ATPase AAA-type core" evidence="1">
    <location>
        <begin position="378"/>
        <end position="446"/>
    </location>
</feature>
<gene>
    <name evidence="2" type="ORF">GOP25_19795</name>
</gene>
<protein>
    <submittedName>
        <fullName evidence="2">AAA family ATPase</fullName>
    </submittedName>
</protein>
<dbReference type="InterPro" id="IPR003959">
    <property type="entry name" value="ATPase_AAA_core"/>
</dbReference>
<organism evidence="2 3">
    <name type="scientific">Escherichia coli</name>
    <dbReference type="NCBI Taxonomy" id="562"/>
    <lineage>
        <taxon>Bacteria</taxon>
        <taxon>Pseudomonadati</taxon>
        <taxon>Pseudomonadota</taxon>
        <taxon>Gammaproteobacteria</taxon>
        <taxon>Enterobacterales</taxon>
        <taxon>Enterobacteriaceae</taxon>
        <taxon>Escherichia</taxon>
    </lineage>
</organism>
<proteinExistence type="predicted"/>
<dbReference type="PANTHER" id="PTHR43581:SF2">
    <property type="entry name" value="EXCINUCLEASE ATPASE SUBUNIT"/>
    <property type="match status" value="1"/>
</dbReference>
<evidence type="ECO:0000313" key="2">
    <source>
        <dbReference type="EMBL" id="EFH5894447.1"/>
    </source>
</evidence>
<name>A0A3A6S9I5_ECOLX</name>
<accession>A0A3A6S9I5</accession>
<dbReference type="InterPro" id="IPR027417">
    <property type="entry name" value="P-loop_NTPase"/>
</dbReference>
<evidence type="ECO:0000313" key="3">
    <source>
        <dbReference type="Proteomes" id="UP000531813"/>
    </source>
</evidence>
<evidence type="ECO:0000259" key="1">
    <source>
        <dbReference type="Pfam" id="PF13304"/>
    </source>
</evidence>